<dbReference type="AlphaFoldDB" id="A0A9P6EA50"/>
<evidence type="ECO:0000313" key="1">
    <source>
        <dbReference type="EMBL" id="KAF9525581.1"/>
    </source>
</evidence>
<dbReference type="Gene3D" id="3.90.190.10">
    <property type="entry name" value="Protein tyrosine phosphatase superfamily"/>
    <property type="match status" value="1"/>
</dbReference>
<name>A0A9P6EA50_9AGAR</name>
<accession>A0A9P6EA50</accession>
<dbReference type="InterPro" id="IPR029021">
    <property type="entry name" value="Prot-tyrosine_phosphatase-like"/>
</dbReference>
<comment type="caution">
    <text evidence="1">The sequence shown here is derived from an EMBL/GenBank/DDBJ whole genome shotgun (WGS) entry which is preliminary data.</text>
</comment>
<protein>
    <submittedName>
        <fullName evidence="1">Tyrosine-protein phosphatase</fullName>
    </submittedName>
</protein>
<dbReference type="EMBL" id="MU157882">
    <property type="protein sequence ID" value="KAF9525581.1"/>
    <property type="molecule type" value="Genomic_DNA"/>
</dbReference>
<dbReference type="OrthoDB" id="9988524at2759"/>
<dbReference type="SUPFAM" id="SSF52799">
    <property type="entry name" value="(Phosphotyrosine protein) phosphatases II"/>
    <property type="match status" value="1"/>
</dbReference>
<dbReference type="InterPro" id="IPR026893">
    <property type="entry name" value="Tyr/Ser_Pase_IphP-type"/>
</dbReference>
<reference evidence="1" key="1">
    <citation type="submission" date="2020-11" db="EMBL/GenBank/DDBJ databases">
        <authorList>
            <consortium name="DOE Joint Genome Institute"/>
            <person name="Ahrendt S."/>
            <person name="Riley R."/>
            <person name="Andreopoulos W."/>
            <person name="Labutti K."/>
            <person name="Pangilinan J."/>
            <person name="Ruiz-Duenas F.J."/>
            <person name="Barrasa J.M."/>
            <person name="Sanchez-Garcia M."/>
            <person name="Camarero S."/>
            <person name="Miyauchi S."/>
            <person name="Serrano A."/>
            <person name="Linde D."/>
            <person name="Babiker R."/>
            <person name="Drula E."/>
            <person name="Ayuso-Fernandez I."/>
            <person name="Pacheco R."/>
            <person name="Padilla G."/>
            <person name="Ferreira P."/>
            <person name="Barriuso J."/>
            <person name="Kellner H."/>
            <person name="Castanera R."/>
            <person name="Alfaro M."/>
            <person name="Ramirez L."/>
            <person name="Pisabarro A.G."/>
            <person name="Kuo A."/>
            <person name="Tritt A."/>
            <person name="Lipzen A."/>
            <person name="He G."/>
            <person name="Yan M."/>
            <person name="Ng V."/>
            <person name="Cullen D."/>
            <person name="Martin F."/>
            <person name="Rosso M.-N."/>
            <person name="Henrissat B."/>
            <person name="Hibbett D."/>
            <person name="Martinez A.T."/>
            <person name="Grigoriev I.V."/>
        </authorList>
    </citation>
    <scope>NUCLEOTIDE SEQUENCE</scope>
    <source>
        <strain evidence="1">CBS 506.95</strain>
    </source>
</reference>
<dbReference type="Proteomes" id="UP000807306">
    <property type="component" value="Unassembled WGS sequence"/>
</dbReference>
<dbReference type="InterPro" id="IPR016130">
    <property type="entry name" value="Tyr_Pase_AS"/>
</dbReference>
<evidence type="ECO:0000313" key="2">
    <source>
        <dbReference type="Proteomes" id="UP000807306"/>
    </source>
</evidence>
<dbReference type="GO" id="GO:0004721">
    <property type="term" value="F:phosphoprotein phosphatase activity"/>
    <property type="evidence" value="ECO:0007669"/>
    <property type="project" value="InterPro"/>
</dbReference>
<dbReference type="Pfam" id="PF13350">
    <property type="entry name" value="Y_phosphatase3"/>
    <property type="match status" value="1"/>
</dbReference>
<organism evidence="1 2">
    <name type="scientific">Crepidotus variabilis</name>
    <dbReference type="NCBI Taxonomy" id="179855"/>
    <lineage>
        <taxon>Eukaryota</taxon>
        <taxon>Fungi</taxon>
        <taxon>Dikarya</taxon>
        <taxon>Basidiomycota</taxon>
        <taxon>Agaricomycotina</taxon>
        <taxon>Agaricomycetes</taxon>
        <taxon>Agaricomycetidae</taxon>
        <taxon>Agaricales</taxon>
        <taxon>Agaricineae</taxon>
        <taxon>Crepidotaceae</taxon>
        <taxon>Crepidotus</taxon>
    </lineage>
</organism>
<keyword evidence="2" id="KW-1185">Reference proteome</keyword>
<proteinExistence type="predicted"/>
<dbReference type="PROSITE" id="PS00383">
    <property type="entry name" value="TYR_PHOSPHATASE_1"/>
    <property type="match status" value="1"/>
</dbReference>
<sequence length="273" mass="29746">MPNPSSPFVTIDGLSNMRDIGGWAITVDKNSTPTTQVRKAILYRGEDTSTISDKGVAKLHELGISIIFDIRSQQQIDRVGGPRELEGIRRVWIPVFGQEEYTPEKAGLRYQQYAGDGTDGIVQAFTEILVHGGPTTFRTIMLHLASLPPNTSSRTSATAPTACMMHCTTGNNRSGVFIGVLLSLLGLSPASIAAEYSLSNEGLAPTRHSAVARLIKNPVFAAAYGDEAKARAERMKWGSAQNYFREVCGLSQDEIKRVRECLTDKIVDSSKSR</sequence>
<gene>
    <name evidence="1" type="ORF">CPB83DRAFT_524015</name>
</gene>